<evidence type="ECO:0000313" key="3">
    <source>
        <dbReference type="EMBL" id="KAG8503789.1"/>
    </source>
</evidence>
<organism evidence="3 4">
    <name type="scientific">Gossypium anomalum</name>
    <dbReference type="NCBI Taxonomy" id="47600"/>
    <lineage>
        <taxon>Eukaryota</taxon>
        <taxon>Viridiplantae</taxon>
        <taxon>Streptophyta</taxon>
        <taxon>Embryophyta</taxon>
        <taxon>Tracheophyta</taxon>
        <taxon>Spermatophyta</taxon>
        <taxon>Magnoliopsida</taxon>
        <taxon>eudicotyledons</taxon>
        <taxon>Gunneridae</taxon>
        <taxon>Pentapetalae</taxon>
        <taxon>rosids</taxon>
        <taxon>malvids</taxon>
        <taxon>Malvales</taxon>
        <taxon>Malvaceae</taxon>
        <taxon>Malvoideae</taxon>
        <taxon>Gossypium</taxon>
    </lineage>
</organism>
<dbReference type="Proteomes" id="UP000701853">
    <property type="component" value="Chromosome 1"/>
</dbReference>
<evidence type="ECO:0000259" key="2">
    <source>
        <dbReference type="PROSITE" id="PS51782"/>
    </source>
</evidence>
<dbReference type="Gene3D" id="3.10.350.10">
    <property type="entry name" value="LysM domain"/>
    <property type="match status" value="2"/>
</dbReference>
<proteinExistence type="predicted"/>
<keyword evidence="1" id="KW-0732">Signal</keyword>
<evidence type="ECO:0000313" key="4">
    <source>
        <dbReference type="Proteomes" id="UP000701853"/>
    </source>
</evidence>
<keyword evidence="4" id="KW-1185">Reference proteome</keyword>
<dbReference type="PANTHER" id="PTHR33734">
    <property type="entry name" value="LYSM DOMAIN-CONTAINING GPI-ANCHORED PROTEIN 2"/>
    <property type="match status" value="1"/>
</dbReference>
<dbReference type="EMBL" id="JAHUZN010000001">
    <property type="protein sequence ID" value="KAG8503789.1"/>
    <property type="molecule type" value="Genomic_DNA"/>
</dbReference>
<comment type="caution">
    <text evidence="3">The sequence shown here is derived from an EMBL/GenBank/DDBJ whole genome shotgun (WGS) entry which is preliminary data.</text>
</comment>
<dbReference type="SMART" id="SM00257">
    <property type="entry name" value="LysM"/>
    <property type="match status" value="2"/>
</dbReference>
<dbReference type="CDD" id="cd00118">
    <property type="entry name" value="LysM"/>
    <property type="match status" value="2"/>
</dbReference>
<dbReference type="PANTHER" id="PTHR33734:SF11">
    <property type="entry name" value="LYSM DOMAIN-CONTAINING GPI-ANCHORED PROTEIN 2"/>
    <property type="match status" value="1"/>
</dbReference>
<dbReference type="InterPro" id="IPR036779">
    <property type="entry name" value="LysM_dom_sf"/>
</dbReference>
<dbReference type="OrthoDB" id="2107166at2759"/>
<accession>A0A8J5ZD84</accession>
<dbReference type="AlphaFoldDB" id="A0A8J5ZD84"/>
<evidence type="ECO:0000256" key="1">
    <source>
        <dbReference type="SAM" id="SignalP"/>
    </source>
</evidence>
<name>A0A8J5ZD84_9ROSI</name>
<dbReference type="PROSITE" id="PS51782">
    <property type="entry name" value="LYSM"/>
    <property type="match status" value="2"/>
</dbReference>
<reference evidence="3 4" key="1">
    <citation type="journal article" date="2021" name="bioRxiv">
        <title>The Gossypium anomalum genome as a resource for cotton improvement and evolutionary analysis of hybrid incompatibility.</title>
        <authorList>
            <person name="Grover C.E."/>
            <person name="Yuan D."/>
            <person name="Arick M.A."/>
            <person name="Miller E.R."/>
            <person name="Hu G."/>
            <person name="Peterson D.G."/>
            <person name="Wendel J.F."/>
            <person name="Udall J.A."/>
        </authorList>
    </citation>
    <scope>NUCLEOTIDE SEQUENCE [LARGE SCALE GENOMIC DNA]</scope>
    <source>
        <strain evidence="3">JFW-Udall</strain>
        <tissue evidence="3">Leaf</tissue>
    </source>
</reference>
<dbReference type="InterPro" id="IPR018392">
    <property type="entry name" value="LysM"/>
</dbReference>
<feature type="domain" description="LysM" evidence="2">
    <location>
        <begin position="110"/>
        <end position="157"/>
    </location>
</feature>
<feature type="domain" description="LysM" evidence="2">
    <location>
        <begin position="174"/>
        <end position="218"/>
    </location>
</feature>
<sequence>MRKRKMGFSKLFVIILGLLLALTLDQCTAQEFRCSSPSSCRALVGYITVNNTNLDAIQSLFNVTSFQSLLGANDLPLSTPRNRTIAARQLIRVPINCVCYNGTGTSSGGPTYTIQPGDGLYHIAAEVFSQLVLFPQIAAANNISNPDLIVVGDTLQIPLPCSCDDVDGQKVVHYAHVVEPNSTLPEIAQEFGTDEATLARINGITAQNQLKAEQPIDVPLKACNSSVRSDSLDFPLLAANGTYVFTANGCVRCTCEAANNWTLHCEPSQNRPSRWERCPSMQCEGSQGLSLGNVTTSGCSRTTCSYAGFNNSTIFTTLVQDSSCTTSTPSNDVSRISLKWDIVIISVLLCLHLLSVYSSPSFYYLALFTFCFGELQLSRVEIEKGIEQY</sequence>
<dbReference type="Pfam" id="PF01476">
    <property type="entry name" value="LysM"/>
    <property type="match status" value="2"/>
</dbReference>
<gene>
    <name evidence="3" type="ORF">CXB51_001885</name>
</gene>
<feature type="signal peptide" evidence="1">
    <location>
        <begin position="1"/>
        <end position="29"/>
    </location>
</feature>
<protein>
    <recommendedName>
        <fullName evidence="2">LysM domain-containing protein</fullName>
    </recommendedName>
</protein>
<feature type="chain" id="PRO_5035235318" description="LysM domain-containing protein" evidence="1">
    <location>
        <begin position="30"/>
        <end position="389"/>
    </location>
</feature>
<dbReference type="SUPFAM" id="SSF54106">
    <property type="entry name" value="LysM domain"/>
    <property type="match status" value="2"/>
</dbReference>